<accession>A0A212SBL0</accession>
<dbReference type="Proteomes" id="UP000198418">
    <property type="component" value="Unassembled WGS sequence"/>
</dbReference>
<sequence length="252" mass="27489">MALDVTDLRSFYASSLGKTAHHLVCGHLARRWDNLAGLSVLGLGYATPYLDHFRGQALRLLAMMPAEQGVVNWPSDGASASALIDDTMLPLPDSCIDRVLLAHALETAEHPRELLEEVWRVLTPGGRLIVVAPNRSGLWARLDSTPFGHGRPFSRGQLHDLMRETLFSPVYWSEALYTPPFNRAVVLRLAPAIESVSAKLSLPGAGVVLVEATKQLYRLVGVRRIRRSLPELAPALTPALSPRPLGSGRDVA</sequence>
<feature type="domain" description="Methyltransferase type 11" evidence="1">
    <location>
        <begin position="84"/>
        <end position="130"/>
    </location>
</feature>
<dbReference type="OrthoDB" id="9800231at2"/>
<protein>
    <submittedName>
        <fullName evidence="2">Methyltransferase domain-containing protein</fullName>
    </submittedName>
</protein>
<dbReference type="InterPro" id="IPR029063">
    <property type="entry name" value="SAM-dependent_MTases_sf"/>
</dbReference>
<organism evidence="2 3">
    <name type="scientific">Rhodoblastus acidophilus</name>
    <name type="common">Rhodopseudomonas acidophila</name>
    <dbReference type="NCBI Taxonomy" id="1074"/>
    <lineage>
        <taxon>Bacteria</taxon>
        <taxon>Pseudomonadati</taxon>
        <taxon>Pseudomonadota</taxon>
        <taxon>Alphaproteobacteria</taxon>
        <taxon>Hyphomicrobiales</taxon>
        <taxon>Rhodoblastaceae</taxon>
        <taxon>Rhodoblastus</taxon>
    </lineage>
</organism>
<dbReference type="GO" id="GO:0032259">
    <property type="term" value="P:methylation"/>
    <property type="evidence" value="ECO:0007669"/>
    <property type="project" value="UniProtKB-KW"/>
</dbReference>
<name>A0A212SBL0_RHOAC</name>
<dbReference type="Gene3D" id="3.40.50.150">
    <property type="entry name" value="Vaccinia Virus protein VP39"/>
    <property type="match status" value="1"/>
</dbReference>
<gene>
    <name evidence="2" type="ORF">SAMN06265338_12227</name>
</gene>
<proteinExistence type="predicted"/>
<reference evidence="3" key="1">
    <citation type="submission" date="2017-06" db="EMBL/GenBank/DDBJ databases">
        <authorList>
            <person name="Varghese N."/>
            <person name="Submissions S."/>
        </authorList>
    </citation>
    <scope>NUCLEOTIDE SEQUENCE [LARGE SCALE GENOMIC DNA]</scope>
    <source>
        <strain evidence="3">DSM 137</strain>
    </source>
</reference>
<dbReference type="GO" id="GO:0008757">
    <property type="term" value="F:S-adenosylmethionine-dependent methyltransferase activity"/>
    <property type="evidence" value="ECO:0007669"/>
    <property type="project" value="InterPro"/>
</dbReference>
<keyword evidence="3" id="KW-1185">Reference proteome</keyword>
<evidence type="ECO:0000313" key="3">
    <source>
        <dbReference type="Proteomes" id="UP000198418"/>
    </source>
</evidence>
<dbReference type="RefSeq" id="WP_088522429.1">
    <property type="nucleotide sequence ID" value="NZ_FYDG01000022.1"/>
</dbReference>
<keyword evidence="2" id="KW-0808">Transferase</keyword>
<dbReference type="EMBL" id="FYDG01000022">
    <property type="protein sequence ID" value="SNB82796.1"/>
    <property type="molecule type" value="Genomic_DNA"/>
</dbReference>
<dbReference type="InterPro" id="IPR013216">
    <property type="entry name" value="Methyltransf_11"/>
</dbReference>
<dbReference type="SUPFAM" id="SSF53335">
    <property type="entry name" value="S-adenosyl-L-methionine-dependent methyltransferases"/>
    <property type="match status" value="1"/>
</dbReference>
<dbReference type="AlphaFoldDB" id="A0A212SBL0"/>
<keyword evidence="2" id="KW-0489">Methyltransferase</keyword>
<evidence type="ECO:0000313" key="2">
    <source>
        <dbReference type="EMBL" id="SNB82796.1"/>
    </source>
</evidence>
<dbReference type="Pfam" id="PF08241">
    <property type="entry name" value="Methyltransf_11"/>
    <property type="match status" value="1"/>
</dbReference>
<evidence type="ECO:0000259" key="1">
    <source>
        <dbReference type="Pfam" id="PF08241"/>
    </source>
</evidence>